<dbReference type="EnsemblMetazoa" id="GBRI037236-RA">
    <property type="protein sequence ID" value="GBRI037236-PA"/>
    <property type="gene ID" value="GBRI037236"/>
</dbReference>
<keyword evidence="1" id="KW-0472">Membrane</keyword>
<protein>
    <submittedName>
        <fullName evidence="2">Uncharacterized protein</fullName>
    </submittedName>
</protein>
<reference evidence="3" key="1">
    <citation type="submission" date="2014-03" db="EMBL/GenBank/DDBJ databases">
        <authorList>
            <person name="Aksoy S."/>
            <person name="Warren W."/>
            <person name="Wilson R.K."/>
        </authorList>
    </citation>
    <scope>NUCLEOTIDE SEQUENCE [LARGE SCALE GENOMIC DNA]</scope>
    <source>
        <strain evidence="3">IAEA</strain>
    </source>
</reference>
<reference evidence="2" key="2">
    <citation type="submission" date="2020-05" db="UniProtKB">
        <authorList>
            <consortium name="EnsemblMetazoa"/>
        </authorList>
    </citation>
    <scope>IDENTIFICATION</scope>
    <source>
        <strain evidence="2">IAEA</strain>
    </source>
</reference>
<keyword evidence="1" id="KW-1133">Transmembrane helix</keyword>
<feature type="transmembrane region" description="Helical" evidence="1">
    <location>
        <begin position="38"/>
        <end position="58"/>
    </location>
</feature>
<dbReference type="AlphaFoldDB" id="A0A1A9WYF6"/>
<evidence type="ECO:0000313" key="2">
    <source>
        <dbReference type="EnsemblMetazoa" id="GBRI037236-PA"/>
    </source>
</evidence>
<sequence>MEHALSCIQRFEQIIKVIRICSKMCGVDILNPNYRMNFITWLLIAGVNGFFMCTIYTIYKGVKIDNDWTVIPVCMCIIGSGIQGFAKIILVLKHRKTIVKHQYYLENIYTVYQQKSERYRQVLNRWLAYTVRTYKVCAAMFSIPLLVS</sequence>
<proteinExistence type="predicted"/>
<evidence type="ECO:0000313" key="3">
    <source>
        <dbReference type="Proteomes" id="UP000091820"/>
    </source>
</evidence>
<organism evidence="2 3">
    <name type="scientific">Glossina brevipalpis</name>
    <dbReference type="NCBI Taxonomy" id="37001"/>
    <lineage>
        <taxon>Eukaryota</taxon>
        <taxon>Metazoa</taxon>
        <taxon>Ecdysozoa</taxon>
        <taxon>Arthropoda</taxon>
        <taxon>Hexapoda</taxon>
        <taxon>Insecta</taxon>
        <taxon>Pterygota</taxon>
        <taxon>Neoptera</taxon>
        <taxon>Endopterygota</taxon>
        <taxon>Diptera</taxon>
        <taxon>Brachycera</taxon>
        <taxon>Muscomorpha</taxon>
        <taxon>Hippoboscoidea</taxon>
        <taxon>Glossinidae</taxon>
        <taxon>Glossina</taxon>
    </lineage>
</organism>
<accession>A0A1A9WYF6</accession>
<name>A0A1A9WYF6_9MUSC</name>
<dbReference type="STRING" id="37001.A0A1A9WYF6"/>
<keyword evidence="1" id="KW-0812">Transmembrane</keyword>
<dbReference type="VEuPathDB" id="VectorBase:GBRI037236"/>
<keyword evidence="3" id="KW-1185">Reference proteome</keyword>
<evidence type="ECO:0000256" key="1">
    <source>
        <dbReference type="SAM" id="Phobius"/>
    </source>
</evidence>
<feature type="transmembrane region" description="Helical" evidence="1">
    <location>
        <begin position="70"/>
        <end position="92"/>
    </location>
</feature>
<dbReference type="Proteomes" id="UP000091820">
    <property type="component" value="Unassembled WGS sequence"/>
</dbReference>